<dbReference type="Proteomes" id="UP000017174">
    <property type="component" value="Unassembled WGS sequence"/>
</dbReference>
<organism evidence="2 3">
    <name type="scientific">Rothia aeria F0184</name>
    <dbReference type="NCBI Taxonomy" id="888019"/>
    <lineage>
        <taxon>Bacteria</taxon>
        <taxon>Bacillati</taxon>
        <taxon>Actinomycetota</taxon>
        <taxon>Actinomycetes</taxon>
        <taxon>Micrococcales</taxon>
        <taxon>Micrococcaceae</taxon>
        <taxon>Rothia</taxon>
    </lineage>
</organism>
<proteinExistence type="predicted"/>
<reference evidence="2 3" key="1">
    <citation type="submission" date="2013-08" db="EMBL/GenBank/DDBJ databases">
        <authorList>
            <person name="Weinstock G."/>
            <person name="Sodergren E."/>
            <person name="Wylie T."/>
            <person name="Fulton L."/>
            <person name="Fulton R."/>
            <person name="Fronick C."/>
            <person name="O'Laughlin M."/>
            <person name="Godfrey J."/>
            <person name="Miner T."/>
            <person name="Herter B."/>
            <person name="Appelbaum E."/>
            <person name="Cordes M."/>
            <person name="Lek S."/>
            <person name="Wollam A."/>
            <person name="Pepin K.H."/>
            <person name="Palsikar V.B."/>
            <person name="Mitreva M."/>
            <person name="Wilson R.K."/>
        </authorList>
    </citation>
    <scope>NUCLEOTIDE SEQUENCE [LARGE SCALE GENOMIC DNA]</scope>
    <source>
        <strain evidence="2 3">F0184</strain>
    </source>
</reference>
<name>U7V6K7_9MICC</name>
<evidence type="ECO:0000313" key="3">
    <source>
        <dbReference type="Proteomes" id="UP000017174"/>
    </source>
</evidence>
<evidence type="ECO:0000256" key="1">
    <source>
        <dbReference type="SAM" id="MobiDB-lite"/>
    </source>
</evidence>
<gene>
    <name evidence="2" type="ORF">HMPREF0742_00247</name>
</gene>
<accession>U7V6K7</accession>
<dbReference type="EMBL" id="AXZG01000010">
    <property type="protein sequence ID" value="ERT67342.1"/>
    <property type="molecule type" value="Genomic_DNA"/>
</dbReference>
<comment type="caution">
    <text evidence="2">The sequence shown here is derived from an EMBL/GenBank/DDBJ whole genome shotgun (WGS) entry which is preliminary data.</text>
</comment>
<dbReference type="HOGENOM" id="CLU_2993934_0_0_11"/>
<evidence type="ECO:0000313" key="2">
    <source>
        <dbReference type="EMBL" id="ERT67342.1"/>
    </source>
</evidence>
<sequence length="57" mass="6656">MKRHPLKQKHLPRMTNLPKSLLPMLQELQEQMNPAQALPYSHQEEQYGGQMRDGSLT</sequence>
<protein>
    <submittedName>
        <fullName evidence="2">Uncharacterized protein</fullName>
    </submittedName>
</protein>
<feature type="region of interest" description="Disordered" evidence="1">
    <location>
        <begin position="38"/>
        <end position="57"/>
    </location>
</feature>
<dbReference type="AlphaFoldDB" id="U7V6K7"/>